<organism evidence="5 6">
    <name type="scientific">Terribacillus saccharophilus</name>
    <dbReference type="NCBI Taxonomy" id="361277"/>
    <lineage>
        <taxon>Bacteria</taxon>
        <taxon>Bacillati</taxon>
        <taxon>Bacillota</taxon>
        <taxon>Bacilli</taxon>
        <taxon>Bacillales</taxon>
        <taxon>Bacillaceae</taxon>
        <taxon>Terribacillus</taxon>
    </lineage>
</organism>
<comment type="caution">
    <text evidence="5">The sequence shown here is derived from an EMBL/GenBank/DDBJ whole genome shotgun (WGS) entry which is preliminary data.</text>
</comment>
<dbReference type="SUPFAM" id="SSF46689">
    <property type="entry name" value="Homeodomain-like"/>
    <property type="match status" value="1"/>
</dbReference>
<keyword evidence="2" id="KW-0238">DNA-binding</keyword>
<gene>
    <name evidence="5" type="ORF">CHH48_01490</name>
</gene>
<dbReference type="InterPro" id="IPR032687">
    <property type="entry name" value="AraC-type_N"/>
</dbReference>
<dbReference type="PROSITE" id="PS01124">
    <property type="entry name" value="HTH_ARAC_FAMILY_2"/>
    <property type="match status" value="1"/>
</dbReference>
<reference evidence="5 6" key="1">
    <citation type="submission" date="2017-07" db="EMBL/GenBank/DDBJ databases">
        <title>Isolation and whole genome analysis of endospore-forming bacteria from heroin.</title>
        <authorList>
            <person name="Kalinowski J."/>
            <person name="Ahrens B."/>
            <person name="Al-Dilaimi A."/>
            <person name="Winkler A."/>
            <person name="Wibberg D."/>
            <person name="Schleenbecker U."/>
            <person name="Ruckert C."/>
            <person name="Wolfel R."/>
            <person name="Grass G."/>
        </authorList>
    </citation>
    <scope>NUCLEOTIDE SEQUENCE [LARGE SCALE GENOMIC DNA]</scope>
    <source>
        <strain evidence="5 6">7517-1</strain>
    </source>
</reference>
<keyword evidence="6" id="KW-1185">Reference proteome</keyword>
<evidence type="ECO:0000256" key="2">
    <source>
        <dbReference type="ARBA" id="ARBA00023125"/>
    </source>
</evidence>
<evidence type="ECO:0000313" key="6">
    <source>
        <dbReference type="Proteomes" id="UP000216852"/>
    </source>
</evidence>
<dbReference type="Pfam" id="PF12625">
    <property type="entry name" value="Arabinose_bd"/>
    <property type="match status" value="1"/>
</dbReference>
<evidence type="ECO:0000259" key="4">
    <source>
        <dbReference type="PROSITE" id="PS01124"/>
    </source>
</evidence>
<dbReference type="Proteomes" id="UP000216852">
    <property type="component" value="Unassembled WGS sequence"/>
</dbReference>
<feature type="domain" description="HTH araC/xylS-type" evidence="4">
    <location>
        <begin position="234"/>
        <end position="332"/>
    </location>
</feature>
<dbReference type="PANTHER" id="PTHR47894:SF1">
    <property type="entry name" value="HTH-TYPE TRANSCRIPTIONAL REGULATOR VQSM"/>
    <property type="match status" value="1"/>
</dbReference>
<evidence type="ECO:0000256" key="3">
    <source>
        <dbReference type="ARBA" id="ARBA00023163"/>
    </source>
</evidence>
<name>A0ABX4H369_9BACI</name>
<evidence type="ECO:0000256" key="1">
    <source>
        <dbReference type="ARBA" id="ARBA00023015"/>
    </source>
</evidence>
<proteinExistence type="predicted"/>
<dbReference type="PANTHER" id="PTHR47894">
    <property type="entry name" value="HTH-TYPE TRANSCRIPTIONAL REGULATOR GADX"/>
    <property type="match status" value="1"/>
</dbReference>
<evidence type="ECO:0000313" key="5">
    <source>
        <dbReference type="EMBL" id="PAE01450.1"/>
    </source>
</evidence>
<dbReference type="InterPro" id="IPR009057">
    <property type="entry name" value="Homeodomain-like_sf"/>
</dbReference>
<dbReference type="EMBL" id="NPBJ01000003">
    <property type="protein sequence ID" value="PAE01450.1"/>
    <property type="molecule type" value="Genomic_DNA"/>
</dbReference>
<dbReference type="SMART" id="SM00342">
    <property type="entry name" value="HTH_ARAC"/>
    <property type="match status" value="1"/>
</dbReference>
<sequence length="344" mass="39212">MAAQSNDRIKIPTSFWRDLPKIGIKEHELIHRAKLPVNILSEPVIVTTDQYFAIWQAVLDLIEDPATGILSIATDVKTTQLPPSILAAYHARSYREALNRMARYKQLCSPERIIISEEGEICTIELEWLYSEFSEPPMLAGVIMATLLEIGRLGTGQPLTAHYVEFSDSMGKKHILEDYFGCEVRYGSQQNKMTLKLSDLDRLFDSYNAELLEILTPALDLSLDEQQRRNSITETVKSILKHNLSSGRPDINKVAGELSISERTLQRRLTGAGTNFKDLLAETRHEMARDYLVDPSLDIKEVAFLLGYEELNSFYRAFRHWEGETPSNWRTEHLSSNSMVPPFH</sequence>
<dbReference type="RefSeq" id="WP_095217586.1">
    <property type="nucleotide sequence ID" value="NZ_NPBJ01000003.1"/>
</dbReference>
<dbReference type="InterPro" id="IPR018060">
    <property type="entry name" value="HTH_AraC"/>
</dbReference>
<dbReference type="Gene3D" id="1.10.10.60">
    <property type="entry name" value="Homeodomain-like"/>
    <property type="match status" value="1"/>
</dbReference>
<keyword evidence="1" id="KW-0805">Transcription regulation</keyword>
<protein>
    <submittedName>
        <fullName evidence="5">AraC family transcriptional regulator</fullName>
    </submittedName>
</protein>
<accession>A0ABX4H369</accession>
<keyword evidence="3" id="KW-0804">Transcription</keyword>
<dbReference type="Pfam" id="PF12833">
    <property type="entry name" value="HTH_18"/>
    <property type="match status" value="1"/>
</dbReference>